<reference evidence="3 4" key="1">
    <citation type="submission" date="2024-10" db="EMBL/GenBank/DDBJ databases">
        <title>Updated reference genomes for cyclostephanoid diatoms.</title>
        <authorList>
            <person name="Roberts W.R."/>
            <person name="Alverson A.J."/>
        </authorList>
    </citation>
    <scope>NUCLEOTIDE SEQUENCE [LARGE SCALE GENOMIC DNA]</scope>
    <source>
        <strain evidence="3 4">AJA228-03</strain>
    </source>
</reference>
<dbReference type="Proteomes" id="UP001530377">
    <property type="component" value="Unassembled WGS sequence"/>
</dbReference>
<dbReference type="InterPro" id="IPR005114">
    <property type="entry name" value="Helicase_assoc"/>
</dbReference>
<dbReference type="PANTHER" id="PTHR33418">
    <property type="entry name" value="HELICASE-ASSOCIATED"/>
    <property type="match status" value="1"/>
</dbReference>
<sequence>MNEGKGSSMDRLRIQQLNELGFKWTLKHKDQPVLVDSDDETSEVDQKPAAKISKPKALTWEIGMQQLRAFQLTNGNLDIPHIYAADQPLGNFVKSIRQSYKHMQKGHDHLNKLLNDQRIFELNSMGFILQVRQREPWEKRFEELKKHVKRHGNCEVPKDTPLGVWILNQRSQFKLMLARKKTSLSQQRINSLNSIGFDWRVNTKDGDSGHFNADDPNNIQEYWTDDSDSEDFQSTVSDSELPALEEPNLIVAYSYYENNSDVGNFNDFSSFNTQYTEQFSFKTSPNARRVSDDSRLNVEDIDDADVKPSAVVSSCYVDNLGANHQSNPFVTEDDEDKRNDYEYEQHEEVVEI</sequence>
<evidence type="ECO:0000256" key="1">
    <source>
        <dbReference type="SAM" id="MobiDB-lite"/>
    </source>
</evidence>
<comment type="caution">
    <text evidence="3">The sequence shown here is derived from an EMBL/GenBank/DDBJ whole genome shotgun (WGS) entry which is preliminary data.</text>
</comment>
<dbReference type="EMBL" id="JALLPB020000087">
    <property type="protein sequence ID" value="KAL3821690.1"/>
    <property type="molecule type" value="Genomic_DNA"/>
</dbReference>
<gene>
    <name evidence="3" type="ORF">ACHAXA_003248</name>
</gene>
<feature type="domain" description="Helicase-associated" evidence="2">
    <location>
        <begin position="58"/>
        <end position="127"/>
    </location>
</feature>
<evidence type="ECO:0000259" key="2">
    <source>
        <dbReference type="Pfam" id="PF03457"/>
    </source>
</evidence>
<name>A0ABD3SB12_9STRA</name>
<dbReference type="PANTHER" id="PTHR33418:SF1">
    <property type="entry name" value="HELICASE-ASSOCIATED DOMAIN-CONTAINING PROTEIN"/>
    <property type="match status" value="1"/>
</dbReference>
<organism evidence="3 4">
    <name type="scientific">Cyclostephanos tholiformis</name>
    <dbReference type="NCBI Taxonomy" id="382380"/>
    <lineage>
        <taxon>Eukaryota</taxon>
        <taxon>Sar</taxon>
        <taxon>Stramenopiles</taxon>
        <taxon>Ochrophyta</taxon>
        <taxon>Bacillariophyta</taxon>
        <taxon>Coscinodiscophyceae</taxon>
        <taxon>Thalassiosirophycidae</taxon>
        <taxon>Stephanodiscales</taxon>
        <taxon>Stephanodiscaceae</taxon>
        <taxon>Cyclostephanos</taxon>
    </lineage>
</organism>
<keyword evidence="4" id="KW-1185">Reference proteome</keyword>
<feature type="domain" description="Helicase-associated" evidence="2">
    <location>
        <begin position="134"/>
        <end position="197"/>
    </location>
</feature>
<accession>A0ABD3SB12</accession>
<dbReference type="Pfam" id="PF03457">
    <property type="entry name" value="HA"/>
    <property type="match status" value="2"/>
</dbReference>
<protein>
    <recommendedName>
        <fullName evidence="2">Helicase-associated domain-containing protein</fullName>
    </recommendedName>
</protein>
<dbReference type="AlphaFoldDB" id="A0ABD3SB12"/>
<feature type="region of interest" description="Disordered" evidence="1">
    <location>
        <begin position="326"/>
        <end position="352"/>
    </location>
</feature>
<evidence type="ECO:0000313" key="4">
    <source>
        <dbReference type="Proteomes" id="UP001530377"/>
    </source>
</evidence>
<evidence type="ECO:0000313" key="3">
    <source>
        <dbReference type="EMBL" id="KAL3821690.1"/>
    </source>
</evidence>
<proteinExistence type="predicted"/>
<feature type="compositionally biased region" description="Basic and acidic residues" evidence="1">
    <location>
        <begin position="336"/>
        <end position="352"/>
    </location>
</feature>
<dbReference type="Gene3D" id="6.10.140.530">
    <property type="match status" value="2"/>
</dbReference>